<protein>
    <submittedName>
        <fullName evidence="1">Uncharacterized protein</fullName>
    </submittedName>
</protein>
<evidence type="ECO:0000313" key="2">
    <source>
        <dbReference type="Proteomes" id="UP000000305"/>
    </source>
</evidence>
<reference evidence="1 2" key="1">
    <citation type="journal article" date="2011" name="Science">
        <title>The ecoresponsive genome of Daphnia pulex.</title>
        <authorList>
            <person name="Colbourne J.K."/>
            <person name="Pfrender M.E."/>
            <person name="Gilbert D."/>
            <person name="Thomas W.K."/>
            <person name="Tucker A."/>
            <person name="Oakley T.H."/>
            <person name="Tokishita S."/>
            <person name="Aerts A."/>
            <person name="Arnold G.J."/>
            <person name="Basu M.K."/>
            <person name="Bauer D.J."/>
            <person name="Caceres C.E."/>
            <person name="Carmel L."/>
            <person name="Casola C."/>
            <person name="Choi J.H."/>
            <person name="Detter J.C."/>
            <person name="Dong Q."/>
            <person name="Dusheyko S."/>
            <person name="Eads B.D."/>
            <person name="Frohlich T."/>
            <person name="Geiler-Samerotte K.A."/>
            <person name="Gerlach D."/>
            <person name="Hatcher P."/>
            <person name="Jogdeo S."/>
            <person name="Krijgsveld J."/>
            <person name="Kriventseva E.V."/>
            <person name="Kultz D."/>
            <person name="Laforsch C."/>
            <person name="Lindquist E."/>
            <person name="Lopez J."/>
            <person name="Manak J.R."/>
            <person name="Muller J."/>
            <person name="Pangilinan J."/>
            <person name="Patwardhan R.P."/>
            <person name="Pitluck S."/>
            <person name="Pritham E.J."/>
            <person name="Rechtsteiner A."/>
            <person name="Rho M."/>
            <person name="Rogozin I.B."/>
            <person name="Sakarya O."/>
            <person name="Salamov A."/>
            <person name="Schaack S."/>
            <person name="Shapiro H."/>
            <person name="Shiga Y."/>
            <person name="Skalitzky C."/>
            <person name="Smith Z."/>
            <person name="Souvorov A."/>
            <person name="Sung W."/>
            <person name="Tang Z."/>
            <person name="Tsuchiya D."/>
            <person name="Tu H."/>
            <person name="Vos H."/>
            <person name="Wang M."/>
            <person name="Wolf Y.I."/>
            <person name="Yamagata H."/>
            <person name="Yamada T."/>
            <person name="Ye Y."/>
            <person name="Shaw J.R."/>
            <person name="Andrews J."/>
            <person name="Crease T.J."/>
            <person name="Tang H."/>
            <person name="Lucas S.M."/>
            <person name="Robertson H.M."/>
            <person name="Bork P."/>
            <person name="Koonin E.V."/>
            <person name="Zdobnov E.M."/>
            <person name="Grigoriev I.V."/>
            <person name="Lynch M."/>
            <person name="Boore J.L."/>
        </authorList>
    </citation>
    <scope>NUCLEOTIDE SEQUENCE [LARGE SCALE GENOMIC DNA]</scope>
</reference>
<evidence type="ECO:0000313" key="1">
    <source>
        <dbReference type="EMBL" id="EFX60792.1"/>
    </source>
</evidence>
<dbReference type="AlphaFoldDB" id="E9I5D8"/>
<dbReference type="KEGG" id="dpx:DAPPUDRAFT_341424"/>
<organism evidence="1 2">
    <name type="scientific">Daphnia pulex</name>
    <name type="common">Water flea</name>
    <dbReference type="NCBI Taxonomy" id="6669"/>
    <lineage>
        <taxon>Eukaryota</taxon>
        <taxon>Metazoa</taxon>
        <taxon>Ecdysozoa</taxon>
        <taxon>Arthropoda</taxon>
        <taxon>Crustacea</taxon>
        <taxon>Branchiopoda</taxon>
        <taxon>Diplostraca</taxon>
        <taxon>Cladocera</taxon>
        <taxon>Anomopoda</taxon>
        <taxon>Daphniidae</taxon>
        <taxon>Daphnia</taxon>
    </lineage>
</organism>
<dbReference type="PhylomeDB" id="E9I5D8"/>
<keyword evidence="2" id="KW-1185">Reference proteome</keyword>
<proteinExistence type="predicted"/>
<dbReference type="Proteomes" id="UP000000305">
    <property type="component" value="Unassembled WGS sequence"/>
</dbReference>
<gene>
    <name evidence="1" type="ORF">DAPPUDRAFT_341424</name>
</gene>
<feature type="non-terminal residue" evidence="1">
    <location>
        <position position="70"/>
    </location>
</feature>
<dbReference type="InParanoid" id="E9I5D8"/>
<sequence length="70" mass="7917">MATDTQLKKLRVAKRWEVDATFQIVPDPFYQLFAVHTSIRKGPFGTLRLVAVSLDFESGLWGAFSTVFPN</sequence>
<dbReference type="HOGENOM" id="CLU_2765082_0_0_1"/>
<dbReference type="EMBL" id="GL735578">
    <property type="protein sequence ID" value="EFX60792.1"/>
    <property type="molecule type" value="Genomic_DNA"/>
</dbReference>
<name>E9I5D8_DAPPU</name>
<accession>E9I5D8</accession>